<dbReference type="HAMAP" id="MF_00265">
    <property type="entry name" value="VapC_Nob1"/>
    <property type="match status" value="1"/>
</dbReference>
<dbReference type="GO" id="GO:0000287">
    <property type="term" value="F:magnesium ion binding"/>
    <property type="evidence" value="ECO:0007669"/>
    <property type="project" value="UniProtKB-UniRule"/>
</dbReference>
<feature type="binding site" evidence="5">
    <location>
        <position position="103"/>
    </location>
    <ligand>
        <name>Mg(2+)</name>
        <dbReference type="ChEBI" id="CHEBI:18420"/>
    </ligand>
</feature>
<proteinExistence type="inferred from homology"/>
<dbReference type="Gene3D" id="3.40.50.1010">
    <property type="entry name" value="5'-nuclease"/>
    <property type="match status" value="1"/>
</dbReference>
<dbReference type="PANTHER" id="PTHR39664:SF2">
    <property type="entry name" value="NUCLEIC ACID-BINDING PROTEIN, CONTAINING PIN DOMAIN-RELATED"/>
    <property type="match status" value="1"/>
</dbReference>
<accession>A0A2U3L8H6</accession>
<name>A0A2U3L8H6_9BACT</name>
<dbReference type="PANTHER" id="PTHR39664">
    <property type="match status" value="1"/>
</dbReference>
<dbReference type="AlphaFoldDB" id="A0A2U3L8H6"/>
<keyword evidence="2 5" id="KW-0540">Nuclease</keyword>
<evidence type="ECO:0000313" key="7">
    <source>
        <dbReference type="EMBL" id="SPF48224.1"/>
    </source>
</evidence>
<keyword evidence="1 5" id="KW-1277">Toxin-antitoxin system</keyword>
<protein>
    <recommendedName>
        <fullName evidence="5">Ribonuclease VapC</fullName>
        <shortName evidence="5">RNase VapC</shortName>
        <ecNumber evidence="5">3.1.-.-</ecNumber>
    </recommendedName>
    <alternativeName>
        <fullName evidence="5">Toxin VapC</fullName>
    </alternativeName>
</protein>
<dbReference type="GO" id="GO:0004540">
    <property type="term" value="F:RNA nuclease activity"/>
    <property type="evidence" value="ECO:0007669"/>
    <property type="project" value="InterPro"/>
</dbReference>
<dbReference type="OrthoDB" id="32974at2"/>
<gene>
    <name evidence="5" type="primary">vapC</name>
    <name evidence="7" type="ORF">SBA1_820026</name>
</gene>
<feature type="binding site" evidence="5">
    <location>
        <position position="8"/>
    </location>
    <ligand>
        <name>Mg(2+)</name>
        <dbReference type="ChEBI" id="CHEBI:18420"/>
    </ligand>
</feature>
<feature type="domain" description="PIN" evidence="6">
    <location>
        <begin position="6"/>
        <end position="126"/>
    </location>
</feature>
<dbReference type="Proteomes" id="UP000238701">
    <property type="component" value="Unassembled WGS sequence"/>
</dbReference>
<keyword evidence="5" id="KW-0800">Toxin</keyword>
<keyword evidence="4 5" id="KW-0378">Hydrolase</keyword>
<dbReference type="EC" id="3.1.-.-" evidence="5"/>
<evidence type="ECO:0000256" key="3">
    <source>
        <dbReference type="ARBA" id="ARBA00022723"/>
    </source>
</evidence>
<organism evidence="7 8">
    <name type="scientific">Candidatus Sulfotelmatobacter kueseliae</name>
    <dbReference type="NCBI Taxonomy" id="2042962"/>
    <lineage>
        <taxon>Bacteria</taxon>
        <taxon>Pseudomonadati</taxon>
        <taxon>Acidobacteriota</taxon>
        <taxon>Terriglobia</taxon>
        <taxon>Terriglobales</taxon>
        <taxon>Candidatus Korobacteraceae</taxon>
        <taxon>Candidatus Sulfotelmatobacter</taxon>
    </lineage>
</organism>
<evidence type="ECO:0000256" key="1">
    <source>
        <dbReference type="ARBA" id="ARBA00022649"/>
    </source>
</evidence>
<sequence length="135" mass="14965">MSKQRLIDTNLIVRYLVQDHDKHARAAGRLFDACDRGDVSVVVLPVVLAECVFVLESFYGHPRSDIASALGHLISSPGVEISEVTVHLDALNRYKGTKAHFVDCLIAATAVAKNVPVSTFDQDFRRFLDVRVETE</sequence>
<evidence type="ECO:0000256" key="5">
    <source>
        <dbReference type="HAMAP-Rule" id="MF_00265"/>
    </source>
</evidence>
<dbReference type="InterPro" id="IPR029060">
    <property type="entry name" value="PIN-like_dom_sf"/>
</dbReference>
<dbReference type="GO" id="GO:0016787">
    <property type="term" value="F:hydrolase activity"/>
    <property type="evidence" value="ECO:0007669"/>
    <property type="project" value="UniProtKB-KW"/>
</dbReference>
<comment type="similarity">
    <text evidence="5">Belongs to the PINc/VapC protein family.</text>
</comment>
<dbReference type="EMBL" id="OMOD01000180">
    <property type="protein sequence ID" value="SPF48224.1"/>
    <property type="molecule type" value="Genomic_DNA"/>
</dbReference>
<dbReference type="InterPro" id="IPR002716">
    <property type="entry name" value="PIN_dom"/>
</dbReference>
<dbReference type="Pfam" id="PF01850">
    <property type="entry name" value="PIN"/>
    <property type="match status" value="1"/>
</dbReference>
<dbReference type="InterPro" id="IPR022907">
    <property type="entry name" value="VapC_family"/>
</dbReference>
<evidence type="ECO:0000256" key="4">
    <source>
        <dbReference type="ARBA" id="ARBA00022801"/>
    </source>
</evidence>
<reference evidence="8" key="1">
    <citation type="submission" date="2018-02" db="EMBL/GenBank/DDBJ databases">
        <authorList>
            <person name="Hausmann B."/>
        </authorList>
    </citation>
    <scope>NUCLEOTIDE SEQUENCE [LARGE SCALE GENOMIC DNA]</scope>
    <source>
        <strain evidence="8">Peat soil MAG SbA1</strain>
    </source>
</reference>
<dbReference type="SUPFAM" id="SSF88723">
    <property type="entry name" value="PIN domain-like"/>
    <property type="match status" value="1"/>
</dbReference>
<keyword evidence="5" id="KW-0460">Magnesium</keyword>
<evidence type="ECO:0000313" key="8">
    <source>
        <dbReference type="Proteomes" id="UP000238701"/>
    </source>
</evidence>
<evidence type="ECO:0000256" key="2">
    <source>
        <dbReference type="ARBA" id="ARBA00022722"/>
    </source>
</evidence>
<evidence type="ECO:0000259" key="6">
    <source>
        <dbReference type="Pfam" id="PF01850"/>
    </source>
</evidence>
<comment type="function">
    <text evidence="5">Toxic component of a toxin-antitoxin (TA) system. An RNase.</text>
</comment>
<keyword evidence="3 5" id="KW-0479">Metal-binding</keyword>
<comment type="cofactor">
    <cofactor evidence="5">
        <name>Mg(2+)</name>
        <dbReference type="ChEBI" id="CHEBI:18420"/>
    </cofactor>
</comment>
<dbReference type="GO" id="GO:0090729">
    <property type="term" value="F:toxin activity"/>
    <property type="evidence" value="ECO:0007669"/>
    <property type="project" value="UniProtKB-KW"/>
</dbReference>